<evidence type="ECO:0000256" key="3">
    <source>
        <dbReference type="ARBA" id="ARBA00022771"/>
    </source>
</evidence>
<dbReference type="VEuPathDB" id="FungiDB:RhiirFUN_013464"/>
<evidence type="ECO:0000256" key="7">
    <source>
        <dbReference type="SAM" id="Coils"/>
    </source>
</evidence>
<keyword evidence="5" id="KW-0862">Zinc</keyword>
<dbReference type="GO" id="GO:0006511">
    <property type="term" value="P:ubiquitin-dependent protein catabolic process"/>
    <property type="evidence" value="ECO:0007669"/>
    <property type="project" value="TreeGrafter"/>
</dbReference>
<feature type="region of interest" description="Disordered" evidence="8">
    <location>
        <begin position="404"/>
        <end position="476"/>
    </location>
</feature>
<dbReference type="VEuPathDB" id="FungiDB:FUN_016730"/>
<dbReference type="PROSITE" id="PS00518">
    <property type="entry name" value="ZF_RING_1"/>
    <property type="match status" value="1"/>
</dbReference>
<sequence length="476" mass="53297">MTEINAKSSTSLTIHQKDSSNVQETVSSPSSRRTDSSDNQSIEKENNQSSNHEELKASTGLKRKASTASLTEAKRKRSIENQVPEESSLEPVEPEDKIKNLIFHVDSLKAECIWKDSQIEKLKVELAEKEEEIKRLLATNNRYKSGLACIICTGYLANPCTINCGHSFCYSCLREWLKTNRENGSNCPSCRAKITTYPVLSYVLKDQVEAMIEQLSSEEKKGILETLEKEDQIYKQISDHWAGIFDPSVRPLVDDEDGVLRCPNCGWEVEGSVCRNCRQRIDIENRDCDSVSNDDNDDDNSEIDNGIDTYDSNDSFIDDGSDIVVEPQVIDLFDTDDYRDFDAGQMSPNESYVIDEYEGESRSLNAIVINGSSSELSELNELGEEQSECDSIGEKNYVIVISSDGEDDDDEEKSLRSFNSNGNQPCSPLSPFVTNPSSCEPGSEVEYAERNSDIHISGDSDGSRHVQTDDYNHDHD</sequence>
<feature type="coiled-coil region" evidence="7">
    <location>
        <begin position="119"/>
        <end position="146"/>
    </location>
</feature>
<evidence type="ECO:0000256" key="4">
    <source>
        <dbReference type="ARBA" id="ARBA00022786"/>
    </source>
</evidence>
<evidence type="ECO:0000256" key="6">
    <source>
        <dbReference type="PROSITE-ProRule" id="PRU00175"/>
    </source>
</evidence>
<dbReference type="GO" id="GO:0008270">
    <property type="term" value="F:zinc ion binding"/>
    <property type="evidence" value="ECO:0007669"/>
    <property type="project" value="UniProtKB-KW"/>
</dbReference>
<dbReference type="Proteomes" id="UP000233469">
    <property type="component" value="Unassembled WGS sequence"/>
</dbReference>
<keyword evidence="2" id="KW-0479">Metal-binding</keyword>
<feature type="compositionally biased region" description="Acidic residues" evidence="8">
    <location>
        <begin position="292"/>
        <end position="302"/>
    </location>
</feature>
<dbReference type="Gene3D" id="3.30.40.10">
    <property type="entry name" value="Zinc/RING finger domain, C3HC4 (zinc finger)"/>
    <property type="match status" value="1"/>
</dbReference>
<dbReference type="GO" id="GO:0005829">
    <property type="term" value="C:cytosol"/>
    <property type="evidence" value="ECO:0007669"/>
    <property type="project" value="TreeGrafter"/>
</dbReference>
<feature type="region of interest" description="Disordered" evidence="8">
    <location>
        <begin position="287"/>
        <end position="314"/>
    </location>
</feature>
<gene>
    <name evidence="10" type="ORF">RhiirC2_749240</name>
</gene>
<evidence type="ECO:0000313" key="10">
    <source>
        <dbReference type="EMBL" id="PKK68973.1"/>
    </source>
</evidence>
<feature type="compositionally biased region" description="Basic and acidic residues" evidence="8">
    <location>
        <begin position="32"/>
        <end position="56"/>
    </location>
</feature>
<accession>A0A2N1N4Y6</accession>
<evidence type="ECO:0000256" key="1">
    <source>
        <dbReference type="ARBA" id="ARBA00022679"/>
    </source>
</evidence>
<proteinExistence type="predicted"/>
<evidence type="ECO:0000256" key="2">
    <source>
        <dbReference type="ARBA" id="ARBA00022723"/>
    </source>
</evidence>
<dbReference type="PANTHER" id="PTHR15067">
    <property type="entry name" value="E3 UBIQUITIN-PROTEIN LIGASE RNF8"/>
    <property type="match status" value="1"/>
</dbReference>
<feature type="compositionally biased region" description="Polar residues" evidence="8">
    <location>
        <begin position="1"/>
        <end position="26"/>
    </location>
</feature>
<evidence type="ECO:0000313" key="11">
    <source>
        <dbReference type="Proteomes" id="UP000233469"/>
    </source>
</evidence>
<dbReference type="InterPro" id="IPR017907">
    <property type="entry name" value="Znf_RING_CS"/>
</dbReference>
<dbReference type="Pfam" id="PF00097">
    <property type="entry name" value="zf-C3HC4"/>
    <property type="match status" value="1"/>
</dbReference>
<organism evidence="10 11">
    <name type="scientific">Rhizophagus irregularis</name>
    <dbReference type="NCBI Taxonomy" id="588596"/>
    <lineage>
        <taxon>Eukaryota</taxon>
        <taxon>Fungi</taxon>
        <taxon>Fungi incertae sedis</taxon>
        <taxon>Mucoromycota</taxon>
        <taxon>Glomeromycotina</taxon>
        <taxon>Glomeromycetes</taxon>
        <taxon>Glomerales</taxon>
        <taxon>Glomeraceae</taxon>
        <taxon>Rhizophagus</taxon>
    </lineage>
</organism>
<dbReference type="GO" id="GO:0005634">
    <property type="term" value="C:nucleus"/>
    <property type="evidence" value="ECO:0007669"/>
    <property type="project" value="TreeGrafter"/>
</dbReference>
<keyword evidence="1" id="KW-0808">Transferase</keyword>
<keyword evidence="3 6" id="KW-0863">Zinc-finger</keyword>
<dbReference type="SUPFAM" id="SSF57850">
    <property type="entry name" value="RING/U-box"/>
    <property type="match status" value="1"/>
</dbReference>
<dbReference type="GO" id="GO:0042393">
    <property type="term" value="F:histone binding"/>
    <property type="evidence" value="ECO:0007669"/>
    <property type="project" value="TreeGrafter"/>
</dbReference>
<keyword evidence="7" id="KW-0175">Coiled coil</keyword>
<dbReference type="OrthoDB" id="6105938at2759"/>
<dbReference type="GO" id="GO:0000151">
    <property type="term" value="C:ubiquitin ligase complex"/>
    <property type="evidence" value="ECO:0007669"/>
    <property type="project" value="TreeGrafter"/>
</dbReference>
<dbReference type="InterPro" id="IPR013083">
    <property type="entry name" value="Znf_RING/FYVE/PHD"/>
</dbReference>
<comment type="caution">
    <text evidence="10">The sequence shown here is derived from an EMBL/GenBank/DDBJ whole genome shotgun (WGS) entry which is preliminary data.</text>
</comment>
<dbReference type="GO" id="GO:0070936">
    <property type="term" value="P:protein K48-linked ubiquitination"/>
    <property type="evidence" value="ECO:0007669"/>
    <property type="project" value="TreeGrafter"/>
</dbReference>
<dbReference type="AlphaFoldDB" id="A0A2N1N4Y6"/>
<evidence type="ECO:0000259" key="9">
    <source>
        <dbReference type="PROSITE" id="PS50089"/>
    </source>
</evidence>
<dbReference type="EMBL" id="LLXL01000781">
    <property type="protein sequence ID" value="PKK68973.1"/>
    <property type="molecule type" value="Genomic_DNA"/>
</dbReference>
<dbReference type="GO" id="GO:0035861">
    <property type="term" value="C:site of double-strand break"/>
    <property type="evidence" value="ECO:0007669"/>
    <property type="project" value="TreeGrafter"/>
</dbReference>
<feature type="compositionally biased region" description="Basic and acidic residues" evidence="8">
    <location>
        <begin position="447"/>
        <end position="476"/>
    </location>
</feature>
<dbReference type="InterPro" id="IPR001841">
    <property type="entry name" value="Znf_RING"/>
</dbReference>
<dbReference type="PANTHER" id="PTHR15067:SF4">
    <property type="entry name" value="E3 UBIQUITIN-PROTEIN LIGASE RNF8"/>
    <property type="match status" value="1"/>
</dbReference>
<reference evidence="10 11" key="2">
    <citation type="submission" date="2017-10" db="EMBL/GenBank/DDBJ databases">
        <title>Extensive intraspecific genome diversity in a model arbuscular mycorrhizal fungus.</title>
        <authorList>
            <person name="Chen E.C.H."/>
            <person name="Morin E."/>
            <person name="Baudet D."/>
            <person name="Noel J."/>
            <person name="Ndikumana S."/>
            <person name="Charron P."/>
            <person name="St-Onge C."/>
            <person name="Giorgi J."/>
            <person name="Grigoriev I.V."/>
            <person name="Roux C."/>
            <person name="Martin F.M."/>
            <person name="Corradi N."/>
        </authorList>
    </citation>
    <scope>NUCLEOTIDE SEQUENCE [LARGE SCALE GENOMIC DNA]</scope>
    <source>
        <strain evidence="10 11">C2</strain>
    </source>
</reference>
<name>A0A2N1N4Y6_9GLOM</name>
<reference evidence="10 11" key="1">
    <citation type="submission" date="2016-04" db="EMBL/GenBank/DDBJ databases">
        <title>Genome analyses suggest a sexual origin of heterokaryosis in a supposedly ancient asexual fungus.</title>
        <authorList>
            <person name="Ropars J."/>
            <person name="Sedzielewska K."/>
            <person name="Noel J."/>
            <person name="Charron P."/>
            <person name="Farinelli L."/>
            <person name="Marton T."/>
            <person name="Kruger M."/>
            <person name="Pelin A."/>
            <person name="Brachmann A."/>
            <person name="Corradi N."/>
        </authorList>
    </citation>
    <scope>NUCLEOTIDE SEQUENCE [LARGE SCALE GENOMIC DNA]</scope>
    <source>
        <strain evidence="10 11">C2</strain>
    </source>
</reference>
<feature type="compositionally biased region" description="Polar residues" evidence="8">
    <location>
        <begin position="416"/>
        <end position="440"/>
    </location>
</feature>
<dbReference type="VEuPathDB" id="FungiDB:RhiirA1_539553"/>
<dbReference type="SMART" id="SM00184">
    <property type="entry name" value="RING"/>
    <property type="match status" value="1"/>
</dbReference>
<dbReference type="GO" id="GO:0006302">
    <property type="term" value="P:double-strand break repair"/>
    <property type="evidence" value="ECO:0007669"/>
    <property type="project" value="TreeGrafter"/>
</dbReference>
<evidence type="ECO:0000256" key="8">
    <source>
        <dbReference type="SAM" id="MobiDB-lite"/>
    </source>
</evidence>
<feature type="region of interest" description="Disordered" evidence="8">
    <location>
        <begin position="1"/>
        <end position="92"/>
    </location>
</feature>
<feature type="domain" description="RING-type" evidence="9">
    <location>
        <begin position="149"/>
        <end position="191"/>
    </location>
</feature>
<dbReference type="InterPro" id="IPR018957">
    <property type="entry name" value="Znf_C3HC4_RING-type"/>
</dbReference>
<evidence type="ECO:0000256" key="5">
    <source>
        <dbReference type="ARBA" id="ARBA00022833"/>
    </source>
</evidence>
<keyword evidence="4" id="KW-0833">Ubl conjugation pathway</keyword>
<dbReference type="PROSITE" id="PS50089">
    <property type="entry name" value="ZF_RING_2"/>
    <property type="match status" value="1"/>
</dbReference>
<dbReference type="GO" id="GO:0061630">
    <property type="term" value="F:ubiquitin protein ligase activity"/>
    <property type="evidence" value="ECO:0007669"/>
    <property type="project" value="TreeGrafter"/>
</dbReference>
<protein>
    <recommendedName>
        <fullName evidence="9">RING-type domain-containing protein</fullName>
    </recommendedName>
</protein>